<evidence type="ECO:0000313" key="3">
    <source>
        <dbReference type="Proteomes" id="UP000095743"/>
    </source>
</evidence>
<proteinExistence type="predicted"/>
<keyword evidence="1" id="KW-1133">Transmembrane helix</keyword>
<reference evidence="2 3" key="1">
    <citation type="submission" date="2016-09" db="EMBL/GenBank/DDBJ databases">
        <title>Genomic analysis reveals versatility of anaerobic energy metabolism of Geosporobacter ferrireducens IRF9 of phylum Firmicutes.</title>
        <authorList>
            <person name="Kim S.-J."/>
        </authorList>
    </citation>
    <scope>NUCLEOTIDE SEQUENCE [LARGE SCALE GENOMIC DNA]</scope>
    <source>
        <strain evidence="2 3">IRF9</strain>
    </source>
</reference>
<protein>
    <submittedName>
        <fullName evidence="2">Uncharacterized protein</fullName>
    </submittedName>
</protein>
<dbReference type="EMBL" id="CP017269">
    <property type="protein sequence ID" value="AOT70045.1"/>
    <property type="molecule type" value="Genomic_DNA"/>
</dbReference>
<dbReference type="RefSeq" id="WP_069976348.1">
    <property type="nucleotide sequence ID" value="NZ_CP017269.1"/>
</dbReference>
<keyword evidence="1" id="KW-0472">Membrane</keyword>
<keyword evidence="3" id="KW-1185">Reference proteome</keyword>
<dbReference type="Proteomes" id="UP000095743">
    <property type="component" value="Chromosome"/>
</dbReference>
<dbReference type="AlphaFoldDB" id="A0A1D8GGJ8"/>
<accession>A0A1D8GGJ8</accession>
<feature type="transmembrane region" description="Helical" evidence="1">
    <location>
        <begin position="7"/>
        <end position="26"/>
    </location>
</feature>
<evidence type="ECO:0000256" key="1">
    <source>
        <dbReference type="SAM" id="Phobius"/>
    </source>
</evidence>
<gene>
    <name evidence="2" type="ORF">Gferi_10875</name>
</gene>
<dbReference type="KEGG" id="gfe:Gferi_10875"/>
<keyword evidence="1" id="KW-0812">Transmembrane</keyword>
<name>A0A1D8GGJ8_9FIRM</name>
<organism evidence="2 3">
    <name type="scientific">Geosporobacter ferrireducens</name>
    <dbReference type="NCBI Taxonomy" id="1424294"/>
    <lineage>
        <taxon>Bacteria</taxon>
        <taxon>Bacillati</taxon>
        <taxon>Bacillota</taxon>
        <taxon>Clostridia</taxon>
        <taxon>Peptostreptococcales</taxon>
        <taxon>Thermotaleaceae</taxon>
        <taxon>Geosporobacter</taxon>
    </lineage>
</organism>
<dbReference type="OrthoDB" id="9827261at2"/>
<evidence type="ECO:0000313" key="2">
    <source>
        <dbReference type="EMBL" id="AOT70045.1"/>
    </source>
</evidence>
<sequence length="162" mass="18247">MAPLKSGNVMVLVALTVITVLGIISMTPQENGFIPNHMTGYLPYGELGDSVQVNPREDLYFDDFIVGEQAQDQPVIDDATLQRFIQVYIEKINTGNVNKGISIEDQERVRNLLEGIGYDNAMQLKTVLNQEVTEDVVRKVQDILYDNLFEHELNLLHSLLAK</sequence>